<organism evidence="1 2">
    <name type="scientific">Portunus trituberculatus</name>
    <name type="common">Swimming crab</name>
    <name type="synonym">Neptunus trituberculatus</name>
    <dbReference type="NCBI Taxonomy" id="210409"/>
    <lineage>
        <taxon>Eukaryota</taxon>
        <taxon>Metazoa</taxon>
        <taxon>Ecdysozoa</taxon>
        <taxon>Arthropoda</taxon>
        <taxon>Crustacea</taxon>
        <taxon>Multicrustacea</taxon>
        <taxon>Malacostraca</taxon>
        <taxon>Eumalacostraca</taxon>
        <taxon>Eucarida</taxon>
        <taxon>Decapoda</taxon>
        <taxon>Pleocyemata</taxon>
        <taxon>Brachyura</taxon>
        <taxon>Eubrachyura</taxon>
        <taxon>Portunoidea</taxon>
        <taxon>Portunidae</taxon>
        <taxon>Portuninae</taxon>
        <taxon>Portunus</taxon>
    </lineage>
</organism>
<accession>A0A5B7HJW9</accession>
<keyword evidence="2" id="KW-1185">Reference proteome</keyword>
<protein>
    <submittedName>
        <fullName evidence="1">Uncharacterized protein</fullName>
    </submittedName>
</protein>
<sequence length="46" mass="5753">MLQSMDEESQSRPRPGLAWRAYIRYEYNFENDPSKKRRQTRMLLRF</sequence>
<proteinExistence type="predicted"/>
<dbReference type="Proteomes" id="UP000324222">
    <property type="component" value="Unassembled WGS sequence"/>
</dbReference>
<comment type="caution">
    <text evidence="1">The sequence shown here is derived from an EMBL/GenBank/DDBJ whole genome shotgun (WGS) entry which is preliminary data.</text>
</comment>
<dbReference type="EMBL" id="VSRR010028855">
    <property type="protein sequence ID" value="MPC69078.1"/>
    <property type="molecule type" value="Genomic_DNA"/>
</dbReference>
<evidence type="ECO:0000313" key="1">
    <source>
        <dbReference type="EMBL" id="MPC69078.1"/>
    </source>
</evidence>
<reference evidence="1 2" key="1">
    <citation type="submission" date="2019-05" db="EMBL/GenBank/DDBJ databases">
        <title>Another draft genome of Portunus trituberculatus and its Hox gene families provides insights of decapod evolution.</title>
        <authorList>
            <person name="Jeong J.-H."/>
            <person name="Song I."/>
            <person name="Kim S."/>
            <person name="Choi T."/>
            <person name="Kim D."/>
            <person name="Ryu S."/>
            <person name="Kim W."/>
        </authorList>
    </citation>
    <scope>NUCLEOTIDE SEQUENCE [LARGE SCALE GENOMIC DNA]</scope>
    <source>
        <tissue evidence="1">Muscle</tissue>
    </source>
</reference>
<dbReference type="AlphaFoldDB" id="A0A5B7HJW9"/>
<evidence type="ECO:0000313" key="2">
    <source>
        <dbReference type="Proteomes" id="UP000324222"/>
    </source>
</evidence>
<name>A0A5B7HJW9_PORTR</name>
<gene>
    <name evidence="1" type="ORF">E2C01_063293</name>
</gene>